<gene>
    <name evidence="3" type="primary">KIF6_1</name>
    <name evidence="3" type="ORF">EYF80_024287</name>
</gene>
<evidence type="ECO:0000313" key="3">
    <source>
        <dbReference type="EMBL" id="TNN65468.1"/>
    </source>
</evidence>
<feature type="region of interest" description="Disordered" evidence="1">
    <location>
        <begin position="87"/>
        <end position="110"/>
    </location>
</feature>
<feature type="compositionally biased region" description="Pro residues" evidence="1">
    <location>
        <begin position="227"/>
        <end position="236"/>
    </location>
</feature>
<name>A0A4Z2HI01_9TELE</name>
<dbReference type="EMBL" id="SRLO01000234">
    <property type="protein sequence ID" value="TNN65468.1"/>
    <property type="molecule type" value="Genomic_DNA"/>
</dbReference>
<evidence type="ECO:0000313" key="4">
    <source>
        <dbReference type="Proteomes" id="UP000314294"/>
    </source>
</evidence>
<feature type="compositionally biased region" description="Low complexity" evidence="1">
    <location>
        <begin position="217"/>
        <end position="226"/>
    </location>
</feature>
<evidence type="ECO:0000259" key="2">
    <source>
        <dbReference type="Pfam" id="PF23735"/>
    </source>
</evidence>
<feature type="domain" description="Kinesin-like protein KIF6/9 C-terminal" evidence="2">
    <location>
        <begin position="67"/>
        <end position="208"/>
    </location>
</feature>
<protein>
    <submittedName>
        <fullName evidence="3">Kinesin-like protein KIF6</fullName>
    </submittedName>
</protein>
<sequence length="236" mass="26561">MLKKEKKRVQDVAAQLAHIPDGQSPASPRAPRLTAAPPPREGSTDAISADHEGRATQYRKKGPELSMGKQEAFETFIRDHEDHRAIEDNKELLKQRSAEARRTGEKLNEARNRMNELKKQLALQRRQRAAFGVSENQPEVEVEAEVDPVEENLLRDIERDKKAYKSTIGRLRALRTEIEHLQLLMERAKVKLQRDFQKWWSQEASSVQESGATDRCAAGSPCGASRPPSPSAPGAR</sequence>
<feature type="compositionally biased region" description="Low complexity" evidence="1">
    <location>
        <begin position="25"/>
        <end position="35"/>
    </location>
</feature>
<organism evidence="3 4">
    <name type="scientific">Liparis tanakae</name>
    <name type="common">Tanaka's snailfish</name>
    <dbReference type="NCBI Taxonomy" id="230148"/>
    <lineage>
        <taxon>Eukaryota</taxon>
        <taxon>Metazoa</taxon>
        <taxon>Chordata</taxon>
        <taxon>Craniata</taxon>
        <taxon>Vertebrata</taxon>
        <taxon>Euteleostomi</taxon>
        <taxon>Actinopterygii</taxon>
        <taxon>Neopterygii</taxon>
        <taxon>Teleostei</taxon>
        <taxon>Neoteleostei</taxon>
        <taxon>Acanthomorphata</taxon>
        <taxon>Eupercaria</taxon>
        <taxon>Perciformes</taxon>
        <taxon>Cottioidei</taxon>
        <taxon>Cottales</taxon>
        <taxon>Liparidae</taxon>
        <taxon>Liparis</taxon>
    </lineage>
</organism>
<dbReference type="InterPro" id="IPR056524">
    <property type="entry name" value="KIF6/9_C"/>
</dbReference>
<comment type="caution">
    <text evidence="3">The sequence shown here is derived from an EMBL/GenBank/DDBJ whole genome shotgun (WGS) entry which is preliminary data.</text>
</comment>
<keyword evidence="4" id="KW-1185">Reference proteome</keyword>
<accession>A0A4Z2HI01</accession>
<dbReference type="OrthoDB" id="8961131at2759"/>
<proteinExistence type="predicted"/>
<dbReference type="AlphaFoldDB" id="A0A4Z2HI01"/>
<evidence type="ECO:0000256" key="1">
    <source>
        <dbReference type="SAM" id="MobiDB-lite"/>
    </source>
</evidence>
<dbReference type="Proteomes" id="UP000314294">
    <property type="component" value="Unassembled WGS sequence"/>
</dbReference>
<reference evidence="3 4" key="1">
    <citation type="submission" date="2019-03" db="EMBL/GenBank/DDBJ databases">
        <title>First draft genome of Liparis tanakae, snailfish: a comprehensive survey of snailfish specific genes.</title>
        <authorList>
            <person name="Kim W."/>
            <person name="Song I."/>
            <person name="Jeong J.-H."/>
            <person name="Kim D."/>
            <person name="Kim S."/>
            <person name="Ryu S."/>
            <person name="Song J.Y."/>
            <person name="Lee S.K."/>
        </authorList>
    </citation>
    <scope>NUCLEOTIDE SEQUENCE [LARGE SCALE GENOMIC DNA]</scope>
    <source>
        <tissue evidence="3">Muscle</tissue>
    </source>
</reference>
<feature type="region of interest" description="Disordered" evidence="1">
    <location>
        <begin position="203"/>
        <end position="236"/>
    </location>
</feature>
<dbReference type="Pfam" id="PF23735">
    <property type="entry name" value="KIF9"/>
    <property type="match status" value="1"/>
</dbReference>
<feature type="region of interest" description="Disordered" evidence="1">
    <location>
        <begin position="1"/>
        <end position="68"/>
    </location>
</feature>